<evidence type="ECO:0000259" key="9">
    <source>
        <dbReference type="Pfam" id="PF07227"/>
    </source>
</evidence>
<dbReference type="GO" id="GO:0010078">
    <property type="term" value="P:maintenance of root meristem identity"/>
    <property type="evidence" value="ECO:0007669"/>
    <property type="project" value="TreeGrafter"/>
</dbReference>
<keyword evidence="4" id="KW-0862">Zinc</keyword>
<feature type="coiled-coil region" evidence="7">
    <location>
        <begin position="687"/>
        <end position="776"/>
    </location>
</feature>
<evidence type="ECO:0000256" key="3">
    <source>
        <dbReference type="ARBA" id="ARBA00022771"/>
    </source>
</evidence>
<dbReference type="PRINTS" id="PR01544">
    <property type="entry name" value="ARATH130DUF"/>
</dbReference>
<feature type="domain" description="Oberon coiled-coil region" evidence="10">
    <location>
        <begin position="668"/>
        <end position="767"/>
    </location>
</feature>
<protein>
    <submittedName>
        <fullName evidence="11">Protein OBERON 3</fullName>
    </submittedName>
</protein>
<evidence type="ECO:0000256" key="2">
    <source>
        <dbReference type="ARBA" id="ARBA00022723"/>
    </source>
</evidence>
<comment type="subcellular location">
    <subcellularLocation>
        <location evidence="1">Nucleus</location>
    </subcellularLocation>
</comment>
<evidence type="ECO:0000256" key="8">
    <source>
        <dbReference type="SAM" id="MobiDB-lite"/>
    </source>
</evidence>
<sequence length="778" mass="85965">MAIFDDTDQPAKDLRRQPEADQTDPLDLQKTNPKPFISEKPPAISGGELTLSYLCENPKLGLPDKEGPPVSSAGGGDLMLSLEKPRSKGKEIATAAASEEDLWVERDFLQLKGFAGGKRTGVEPADTDVREKKVKIETLNLTLAPPDLSLSLNSVSPLPNALPSAVAVATPVVNPLPPRRTFSATNSEDFAPSFSQSCSIPFSHNPSCSLTRNSSENFDMSRDTDHMWYCGAGEGTNGSVHSRFRPLGDGNSITFSNHGGFPPLNGNGKDNNHNSNSVYKANTLGDDLSVYPSELPAWQGRVHTGTLSSESGRNVMLNRPDRVLKEIVSEPIPIMAEKLQEFNGNSIDAVKECLKSLMDSSVEELNSLQRKLERRSDLTSETLPKAHRLQLEIMVAVKTGGVGFLLPKNRIPTTELVEIFLMTRCKNPGCKSMLPIDDCDCKICLNNKGFCSACMCPICFNFDCALNTCSWVGCDVCSHWCHAICGIKKNLIRPGLSLKGGGGMTEMQFYCPGCDHASEMFGFVKEVFMCCAKDWGLETLMKELDCVRMIFDASQDLEGKELEKKAKEMLTLLGKKQVSPVDACGGMLQFFKYGVSDLSVTGSSSKGKFAAQASQPENMVPRPPAMAINPSKPAFTINSTSSIFDSIDALKSDTNPKPTAIEPQFLWPKDDGFQNLDTVVRLKETEAKLFQRLADEARREMDSYRQIARAKVEKLEEEYASKLAKLCLQEAEERRRKKLEELKFLENSHCDYQNMKRRMQAEIASLLERMEATRKQWV</sequence>
<keyword evidence="2" id="KW-0479">Metal-binding</keyword>
<feature type="region of interest" description="Disordered" evidence="8">
    <location>
        <begin position="1"/>
        <end position="43"/>
    </location>
</feature>
<keyword evidence="5 7" id="KW-0175">Coiled coil</keyword>
<dbReference type="InterPro" id="IPR047578">
    <property type="entry name" value="OBE1-like_PHD"/>
</dbReference>
<feature type="domain" description="Oberon-like PHD finger" evidence="9">
    <location>
        <begin position="425"/>
        <end position="548"/>
    </location>
</feature>
<dbReference type="AlphaFoldDB" id="A0A2I0AKV1"/>
<evidence type="ECO:0000256" key="6">
    <source>
        <dbReference type="ARBA" id="ARBA00023242"/>
    </source>
</evidence>
<dbReference type="GO" id="GO:0010071">
    <property type="term" value="P:root meristem specification"/>
    <property type="evidence" value="ECO:0007669"/>
    <property type="project" value="TreeGrafter"/>
</dbReference>
<evidence type="ECO:0000313" key="12">
    <source>
        <dbReference type="Proteomes" id="UP000236161"/>
    </source>
</evidence>
<dbReference type="GO" id="GO:0005634">
    <property type="term" value="C:nucleus"/>
    <property type="evidence" value="ECO:0007669"/>
    <property type="project" value="UniProtKB-SubCell"/>
</dbReference>
<dbReference type="InterPro" id="IPR004082">
    <property type="entry name" value="OBERON"/>
</dbReference>
<evidence type="ECO:0000256" key="4">
    <source>
        <dbReference type="ARBA" id="ARBA00022833"/>
    </source>
</evidence>
<dbReference type="GO" id="GO:0008270">
    <property type="term" value="F:zinc ion binding"/>
    <property type="evidence" value="ECO:0007669"/>
    <property type="project" value="UniProtKB-KW"/>
</dbReference>
<dbReference type="OrthoDB" id="1905265at2759"/>
<dbReference type="InterPro" id="IPR032535">
    <property type="entry name" value="Oberon_CC"/>
</dbReference>
<dbReference type="Pfam" id="PF16312">
    <property type="entry name" value="Oberon_cc"/>
    <property type="match status" value="1"/>
</dbReference>
<name>A0A2I0AKV1_9ASPA</name>
<dbReference type="PANTHER" id="PTHR21736">
    <property type="entry name" value="VERNALIZATION-INSENSITIVE PROTEIN 3"/>
    <property type="match status" value="1"/>
</dbReference>
<dbReference type="Pfam" id="PF07227">
    <property type="entry name" value="PHD_Oberon"/>
    <property type="match status" value="1"/>
</dbReference>
<gene>
    <name evidence="11" type="primary">OBE3</name>
    <name evidence="11" type="ORF">AXF42_Ash015571</name>
</gene>
<evidence type="ECO:0000256" key="7">
    <source>
        <dbReference type="SAM" id="Coils"/>
    </source>
</evidence>
<evidence type="ECO:0000313" key="11">
    <source>
        <dbReference type="EMBL" id="PKA56086.1"/>
    </source>
</evidence>
<reference evidence="11 12" key="1">
    <citation type="journal article" date="2017" name="Nature">
        <title>The Apostasia genome and the evolution of orchids.</title>
        <authorList>
            <person name="Zhang G.Q."/>
            <person name="Liu K.W."/>
            <person name="Li Z."/>
            <person name="Lohaus R."/>
            <person name="Hsiao Y.Y."/>
            <person name="Niu S.C."/>
            <person name="Wang J.Y."/>
            <person name="Lin Y.C."/>
            <person name="Xu Q."/>
            <person name="Chen L.J."/>
            <person name="Yoshida K."/>
            <person name="Fujiwara S."/>
            <person name="Wang Z.W."/>
            <person name="Zhang Y.Q."/>
            <person name="Mitsuda N."/>
            <person name="Wang M."/>
            <person name="Liu G.H."/>
            <person name="Pecoraro L."/>
            <person name="Huang H.X."/>
            <person name="Xiao X.J."/>
            <person name="Lin M."/>
            <person name="Wu X.Y."/>
            <person name="Wu W.L."/>
            <person name="Chen Y.Y."/>
            <person name="Chang S.B."/>
            <person name="Sakamoto S."/>
            <person name="Ohme-Takagi M."/>
            <person name="Yagi M."/>
            <person name="Zeng S.J."/>
            <person name="Shen C.Y."/>
            <person name="Yeh C.M."/>
            <person name="Luo Y.B."/>
            <person name="Tsai W.C."/>
            <person name="Van de Peer Y."/>
            <person name="Liu Z.J."/>
        </authorList>
    </citation>
    <scope>NUCLEOTIDE SEQUENCE [LARGE SCALE GENOMIC DNA]</scope>
    <source>
        <strain evidence="12">cv. Shenzhen</strain>
        <tissue evidence="11">Stem</tissue>
    </source>
</reference>
<proteinExistence type="predicted"/>
<dbReference type="GO" id="GO:0010468">
    <property type="term" value="P:regulation of gene expression"/>
    <property type="evidence" value="ECO:0007669"/>
    <property type="project" value="TreeGrafter"/>
</dbReference>
<dbReference type="InterPro" id="IPR032881">
    <property type="entry name" value="Oberon-like_PHD"/>
</dbReference>
<organism evidence="11 12">
    <name type="scientific">Apostasia shenzhenica</name>
    <dbReference type="NCBI Taxonomy" id="1088818"/>
    <lineage>
        <taxon>Eukaryota</taxon>
        <taxon>Viridiplantae</taxon>
        <taxon>Streptophyta</taxon>
        <taxon>Embryophyta</taxon>
        <taxon>Tracheophyta</taxon>
        <taxon>Spermatophyta</taxon>
        <taxon>Magnoliopsida</taxon>
        <taxon>Liliopsida</taxon>
        <taxon>Asparagales</taxon>
        <taxon>Orchidaceae</taxon>
        <taxon>Apostasioideae</taxon>
        <taxon>Apostasia</taxon>
    </lineage>
</organism>
<dbReference type="CDD" id="cd15612">
    <property type="entry name" value="PHD_OBE1_like"/>
    <property type="match status" value="1"/>
</dbReference>
<dbReference type="STRING" id="1088818.A0A2I0AKV1"/>
<keyword evidence="12" id="KW-1185">Reference proteome</keyword>
<evidence type="ECO:0000256" key="1">
    <source>
        <dbReference type="ARBA" id="ARBA00004123"/>
    </source>
</evidence>
<accession>A0A2I0AKV1</accession>
<dbReference type="GO" id="GO:0010492">
    <property type="term" value="P:maintenance of shoot apical meristem identity"/>
    <property type="evidence" value="ECO:0007669"/>
    <property type="project" value="TreeGrafter"/>
</dbReference>
<evidence type="ECO:0000259" key="10">
    <source>
        <dbReference type="Pfam" id="PF16312"/>
    </source>
</evidence>
<keyword evidence="3" id="KW-0863">Zinc-finger</keyword>
<feature type="compositionally biased region" description="Basic and acidic residues" evidence="8">
    <location>
        <begin position="9"/>
        <end position="19"/>
    </location>
</feature>
<dbReference type="EMBL" id="KZ451975">
    <property type="protein sequence ID" value="PKA56086.1"/>
    <property type="molecule type" value="Genomic_DNA"/>
</dbReference>
<dbReference type="Proteomes" id="UP000236161">
    <property type="component" value="Unassembled WGS sequence"/>
</dbReference>
<evidence type="ECO:0000256" key="5">
    <source>
        <dbReference type="ARBA" id="ARBA00023054"/>
    </source>
</evidence>
<keyword evidence="6" id="KW-0539">Nucleus</keyword>
<dbReference type="PANTHER" id="PTHR21736:SF38">
    <property type="entry name" value="PROTEIN OBERON 3"/>
    <property type="match status" value="1"/>
</dbReference>